<evidence type="ECO:0000313" key="1">
    <source>
        <dbReference type="EMBL" id="MFC0557677.1"/>
    </source>
</evidence>
<dbReference type="EMBL" id="JBHLTR010000003">
    <property type="protein sequence ID" value="MFC0557677.1"/>
    <property type="molecule type" value="Genomic_DNA"/>
</dbReference>
<keyword evidence="2" id="KW-1185">Reference proteome</keyword>
<proteinExistence type="predicted"/>
<reference evidence="1 2" key="1">
    <citation type="submission" date="2024-09" db="EMBL/GenBank/DDBJ databases">
        <authorList>
            <person name="Sun Q."/>
            <person name="Mori K."/>
        </authorList>
    </citation>
    <scope>NUCLEOTIDE SEQUENCE [LARGE SCALE GENOMIC DNA]</scope>
    <source>
        <strain evidence="1 2">NCAIM B.02301</strain>
    </source>
</reference>
<gene>
    <name evidence="1" type="ORF">ACFFH4_01250</name>
</gene>
<name>A0ABV6NBV1_9BACI</name>
<comment type="caution">
    <text evidence="1">The sequence shown here is derived from an EMBL/GenBank/DDBJ whole genome shotgun (WGS) entry which is preliminary data.</text>
</comment>
<sequence>MKEILNKIKTFSYQFFNLLFILEYEDLHKESKMKKKTSNSQSALNKS</sequence>
<organism evidence="1 2">
    <name type="scientific">Halalkalibacter alkalisediminis</name>
    <dbReference type="NCBI Taxonomy" id="935616"/>
    <lineage>
        <taxon>Bacteria</taxon>
        <taxon>Bacillati</taxon>
        <taxon>Bacillota</taxon>
        <taxon>Bacilli</taxon>
        <taxon>Bacillales</taxon>
        <taxon>Bacillaceae</taxon>
        <taxon>Halalkalibacter</taxon>
    </lineage>
</organism>
<dbReference type="RefSeq" id="WP_273842960.1">
    <property type="nucleotide sequence ID" value="NZ_JAQQWT010000006.1"/>
</dbReference>
<evidence type="ECO:0000313" key="2">
    <source>
        <dbReference type="Proteomes" id="UP001589833"/>
    </source>
</evidence>
<accession>A0ABV6NBV1</accession>
<protein>
    <submittedName>
        <fullName evidence="1">Uncharacterized protein</fullName>
    </submittedName>
</protein>
<dbReference type="Proteomes" id="UP001589833">
    <property type="component" value="Unassembled WGS sequence"/>
</dbReference>